<evidence type="ECO:0000313" key="11">
    <source>
        <dbReference type="Proteomes" id="UP000326396"/>
    </source>
</evidence>
<sequence length="422" mass="48659">MSVLVKIATVVLLLFFLFTVPSSAEIKSLKIRSDNRPMILFEKFGFTNTGNITVAISAVSVNNTVPPLDRSRLGFFLLREESLIQVLLELEQNLNFCVVDSKFISLLFTFRDLPSLHQSSFHKSYPVTYSGEYSLFFVNCQLDSLVTMDVRTELFNTDDGDTKNYLSSGLTHLPYLYFIISLIYLCFLGFWICVCFKNKRSVHHVHLLMSLLLTMKALSLFCAAEDNHHVKVTGYHHNLWNVLYHLFQFINGVFLYTVIVLIGSGWSHFKPILQRKEKKVLMLVISLQVLANLATVVIRENGPYIEDWMTWNQMFLLIDIICCCAIIFPIVWSIRSFSKTDHKAARLFRLFCVVVLGYLIFTRIGVFVLKIIVSYENQWVSSAAEEMGSLVFCLVMFYMFRPAEEDEYSVLEYEEIPQMAKG</sequence>
<dbReference type="GO" id="GO:0005794">
    <property type="term" value="C:Golgi apparatus"/>
    <property type="evidence" value="ECO:0007669"/>
    <property type="project" value="TreeGrafter"/>
</dbReference>
<evidence type="ECO:0000256" key="5">
    <source>
        <dbReference type="ARBA" id="ARBA00023136"/>
    </source>
</evidence>
<dbReference type="EMBL" id="SZYD01000475">
    <property type="protein sequence ID" value="KAD1794291.1"/>
    <property type="molecule type" value="Genomic_DNA"/>
</dbReference>
<dbReference type="Pfam" id="PF06814">
    <property type="entry name" value="GOST_TM"/>
    <property type="match status" value="1"/>
</dbReference>
<feature type="transmembrane region" description="Helical" evidence="6">
    <location>
        <begin position="205"/>
        <end position="224"/>
    </location>
</feature>
<evidence type="ECO:0000256" key="4">
    <source>
        <dbReference type="ARBA" id="ARBA00022989"/>
    </source>
</evidence>
<evidence type="ECO:0000256" key="2">
    <source>
        <dbReference type="ARBA" id="ARBA00022692"/>
    </source>
</evidence>
<proteinExistence type="predicted"/>
<feature type="transmembrane region" description="Helical" evidence="6">
    <location>
        <begin position="280"/>
        <end position="298"/>
    </location>
</feature>
<protein>
    <recommendedName>
        <fullName evidence="12">Intimal thickness related receptor IRP domain-containing protein</fullName>
    </recommendedName>
</protein>
<feature type="transmembrane region" description="Helical" evidence="6">
    <location>
        <begin position="347"/>
        <end position="373"/>
    </location>
</feature>
<keyword evidence="4 6" id="KW-1133">Transmembrane helix</keyword>
<evidence type="ECO:0000256" key="7">
    <source>
        <dbReference type="SAM" id="SignalP"/>
    </source>
</evidence>
<evidence type="ECO:0000256" key="3">
    <source>
        <dbReference type="ARBA" id="ARBA00022729"/>
    </source>
</evidence>
<dbReference type="InterPro" id="IPR054103">
    <property type="entry name" value="CAND6-7_N"/>
</dbReference>
<keyword evidence="5 6" id="KW-0472">Membrane</keyword>
<evidence type="ECO:0000259" key="8">
    <source>
        <dbReference type="Pfam" id="PF06814"/>
    </source>
</evidence>
<keyword evidence="3 7" id="KW-0732">Signal</keyword>
<dbReference type="Proteomes" id="UP000326396">
    <property type="component" value="Unassembled WGS sequence"/>
</dbReference>
<organism evidence="10 11">
    <name type="scientific">Mikania micrantha</name>
    <name type="common">bitter vine</name>
    <dbReference type="NCBI Taxonomy" id="192012"/>
    <lineage>
        <taxon>Eukaryota</taxon>
        <taxon>Viridiplantae</taxon>
        <taxon>Streptophyta</taxon>
        <taxon>Embryophyta</taxon>
        <taxon>Tracheophyta</taxon>
        <taxon>Spermatophyta</taxon>
        <taxon>Magnoliopsida</taxon>
        <taxon>eudicotyledons</taxon>
        <taxon>Gunneridae</taxon>
        <taxon>Pentapetalae</taxon>
        <taxon>asterids</taxon>
        <taxon>campanulids</taxon>
        <taxon>Asterales</taxon>
        <taxon>Asteraceae</taxon>
        <taxon>Asteroideae</taxon>
        <taxon>Heliantheae alliance</taxon>
        <taxon>Eupatorieae</taxon>
        <taxon>Mikania</taxon>
    </lineage>
</organism>
<accession>A0A5N6LI76</accession>
<dbReference type="InterPro" id="IPR053937">
    <property type="entry name" value="GOST_TM"/>
</dbReference>
<feature type="domain" description="CAND6/7 N-terminal" evidence="9">
    <location>
        <begin position="27"/>
        <end position="156"/>
    </location>
</feature>
<evidence type="ECO:0000259" key="9">
    <source>
        <dbReference type="Pfam" id="PF21904"/>
    </source>
</evidence>
<evidence type="ECO:0000313" key="10">
    <source>
        <dbReference type="EMBL" id="KAD1794291.1"/>
    </source>
</evidence>
<dbReference type="PANTHER" id="PTHR21229:SF2">
    <property type="entry name" value="RE59932P"/>
    <property type="match status" value="1"/>
</dbReference>
<dbReference type="GO" id="GO:0016020">
    <property type="term" value="C:membrane"/>
    <property type="evidence" value="ECO:0007669"/>
    <property type="project" value="UniProtKB-SubCell"/>
</dbReference>
<feature type="transmembrane region" description="Helical" evidence="6">
    <location>
        <begin position="310"/>
        <end position="335"/>
    </location>
</feature>
<keyword evidence="11" id="KW-1185">Reference proteome</keyword>
<dbReference type="AlphaFoldDB" id="A0A5N6LI76"/>
<name>A0A5N6LI76_9ASTR</name>
<dbReference type="OrthoDB" id="29657at2759"/>
<feature type="signal peptide" evidence="7">
    <location>
        <begin position="1"/>
        <end position="24"/>
    </location>
</feature>
<comment type="caution">
    <text evidence="10">The sequence shown here is derived from an EMBL/GenBank/DDBJ whole genome shotgun (WGS) entry which is preliminary data.</text>
</comment>
<feature type="chain" id="PRO_5024372666" description="Intimal thickness related receptor IRP domain-containing protein" evidence="7">
    <location>
        <begin position="25"/>
        <end position="422"/>
    </location>
</feature>
<evidence type="ECO:0000256" key="1">
    <source>
        <dbReference type="ARBA" id="ARBA00004141"/>
    </source>
</evidence>
<feature type="transmembrane region" description="Helical" evidence="6">
    <location>
        <begin position="175"/>
        <end position="193"/>
    </location>
</feature>
<gene>
    <name evidence="10" type="ORF">E3N88_42284</name>
</gene>
<feature type="transmembrane region" description="Helical" evidence="6">
    <location>
        <begin position="244"/>
        <end position="268"/>
    </location>
</feature>
<dbReference type="PANTHER" id="PTHR21229">
    <property type="entry name" value="LUNG SEVEN TRANSMEMBRANE RECEPTOR"/>
    <property type="match status" value="1"/>
</dbReference>
<reference evidence="10 11" key="1">
    <citation type="submission" date="2019-05" db="EMBL/GenBank/DDBJ databases">
        <title>Mikania micrantha, genome provides insights into the molecular mechanism of rapid growth.</title>
        <authorList>
            <person name="Liu B."/>
        </authorList>
    </citation>
    <scope>NUCLEOTIDE SEQUENCE [LARGE SCALE GENOMIC DNA]</scope>
    <source>
        <strain evidence="10">NLD-2019</strain>
        <tissue evidence="10">Leaf</tissue>
    </source>
</reference>
<evidence type="ECO:0008006" key="12">
    <source>
        <dbReference type="Google" id="ProtNLM"/>
    </source>
</evidence>
<keyword evidence="2 6" id="KW-0812">Transmembrane</keyword>
<evidence type="ECO:0000256" key="6">
    <source>
        <dbReference type="SAM" id="Phobius"/>
    </source>
</evidence>
<dbReference type="Pfam" id="PF21904">
    <property type="entry name" value="CAND6-7_N"/>
    <property type="match status" value="1"/>
</dbReference>
<feature type="domain" description="GOST seven transmembrane" evidence="8">
    <location>
        <begin position="174"/>
        <end position="405"/>
    </location>
</feature>
<dbReference type="InterPro" id="IPR009637">
    <property type="entry name" value="GPR107/GPR108-like"/>
</dbReference>
<comment type="subcellular location">
    <subcellularLocation>
        <location evidence="1">Membrane</location>
        <topology evidence="1">Multi-pass membrane protein</topology>
    </subcellularLocation>
</comment>